<evidence type="ECO:0000313" key="1">
    <source>
        <dbReference type="EnsemblPlants" id="OPUNC06G12940.1"/>
    </source>
</evidence>
<dbReference type="EnsemblPlants" id="OPUNC06G12940.1">
    <property type="protein sequence ID" value="OPUNC06G12940.1"/>
    <property type="gene ID" value="OPUNC06G12940"/>
</dbReference>
<dbReference type="STRING" id="4537.A0A0E0LBB3"/>
<dbReference type="eggNOG" id="KOG2989">
    <property type="taxonomic scope" value="Eukaryota"/>
</dbReference>
<dbReference type="AlphaFoldDB" id="A0A0E0LBB3"/>
<organism evidence="1">
    <name type="scientific">Oryza punctata</name>
    <name type="common">Red rice</name>
    <dbReference type="NCBI Taxonomy" id="4537"/>
    <lineage>
        <taxon>Eukaryota</taxon>
        <taxon>Viridiplantae</taxon>
        <taxon>Streptophyta</taxon>
        <taxon>Embryophyta</taxon>
        <taxon>Tracheophyta</taxon>
        <taxon>Spermatophyta</taxon>
        <taxon>Magnoliopsida</taxon>
        <taxon>Liliopsida</taxon>
        <taxon>Poales</taxon>
        <taxon>Poaceae</taxon>
        <taxon>BOP clade</taxon>
        <taxon>Oryzoideae</taxon>
        <taxon>Oryzeae</taxon>
        <taxon>Oryzinae</taxon>
        <taxon>Oryza</taxon>
    </lineage>
</organism>
<reference evidence="1" key="2">
    <citation type="submission" date="2018-05" db="EMBL/GenBank/DDBJ databases">
        <title>OpunRS2 (Oryza punctata Reference Sequence Version 2).</title>
        <authorList>
            <person name="Zhang J."/>
            <person name="Kudrna D."/>
            <person name="Lee S."/>
            <person name="Talag J."/>
            <person name="Welchert J."/>
            <person name="Wing R.A."/>
        </authorList>
    </citation>
    <scope>NUCLEOTIDE SEQUENCE [LARGE SCALE GENOMIC DNA]</scope>
</reference>
<keyword evidence="2" id="KW-1185">Reference proteome</keyword>
<dbReference type="PANTHER" id="PTHR12111">
    <property type="entry name" value="SPLICING FACTOR YJU2"/>
    <property type="match status" value="1"/>
</dbReference>
<proteinExistence type="predicted"/>
<sequence>MVLRMMLLMTRVHREGDQVGTKFKCCKEDVTSERYLGTVQVFRFYIRCSRYSSEIIVRTNPANGPYAIESGTTRPSYKAWPSSAVAARQEECGDDDDAMRALNDHCRDTRREMGMDH</sequence>
<dbReference type="Proteomes" id="UP000026962">
    <property type="component" value="Chromosome 6"/>
</dbReference>
<dbReference type="GO" id="GO:0000398">
    <property type="term" value="P:mRNA splicing, via spliceosome"/>
    <property type="evidence" value="ECO:0007669"/>
    <property type="project" value="InterPro"/>
</dbReference>
<dbReference type="GO" id="GO:0071006">
    <property type="term" value="C:U2-type catalytic step 1 spliceosome"/>
    <property type="evidence" value="ECO:0007669"/>
    <property type="project" value="TreeGrafter"/>
</dbReference>
<accession>A0A0E0LBB3</accession>
<dbReference type="HOGENOM" id="CLU_2088750_0_0_1"/>
<dbReference type="Pfam" id="PF04502">
    <property type="entry name" value="Saf4_Yju2"/>
    <property type="match status" value="1"/>
</dbReference>
<dbReference type="Gramene" id="OPUNC06G12940.1">
    <property type="protein sequence ID" value="OPUNC06G12940.1"/>
    <property type="gene ID" value="OPUNC06G12940"/>
</dbReference>
<protein>
    <submittedName>
        <fullName evidence="1">Uncharacterized protein</fullName>
    </submittedName>
</protein>
<reference evidence="1" key="1">
    <citation type="submission" date="2015-04" db="UniProtKB">
        <authorList>
            <consortium name="EnsemblPlants"/>
        </authorList>
    </citation>
    <scope>IDENTIFICATION</scope>
</reference>
<evidence type="ECO:0000313" key="2">
    <source>
        <dbReference type="Proteomes" id="UP000026962"/>
    </source>
</evidence>
<dbReference type="InterPro" id="IPR007590">
    <property type="entry name" value="Saf4/Yju2"/>
</dbReference>
<name>A0A0E0LBB3_ORYPU</name>
<dbReference type="PANTHER" id="PTHR12111:SF3">
    <property type="entry name" value="SPLICING FACTOR YJU2"/>
    <property type="match status" value="1"/>
</dbReference>